<proteinExistence type="predicted"/>
<comment type="caution">
    <text evidence="3">The sequence shown here is derived from an EMBL/GenBank/DDBJ whole genome shotgun (WGS) entry which is preliminary data.</text>
</comment>
<dbReference type="InterPro" id="IPR007278">
    <property type="entry name" value="DUF397"/>
</dbReference>
<feature type="domain" description="DUF397" evidence="2">
    <location>
        <begin position="10"/>
        <end position="62"/>
    </location>
</feature>
<dbReference type="AlphaFoldDB" id="A0A4D4J8P6"/>
<dbReference type="OrthoDB" id="3430276at2"/>
<protein>
    <recommendedName>
        <fullName evidence="2">DUF397 domain-containing protein</fullName>
    </recommendedName>
</protein>
<name>A0A4D4J8P6_9PSEU</name>
<keyword evidence="4" id="KW-1185">Reference proteome</keyword>
<evidence type="ECO:0000313" key="4">
    <source>
        <dbReference type="Proteomes" id="UP000298860"/>
    </source>
</evidence>
<gene>
    <name evidence="3" type="ORF">GTS_19700</name>
</gene>
<feature type="region of interest" description="Disordered" evidence="1">
    <location>
        <begin position="1"/>
        <end position="23"/>
    </location>
</feature>
<feature type="compositionally biased region" description="Basic residues" evidence="1">
    <location>
        <begin position="1"/>
        <end position="15"/>
    </location>
</feature>
<evidence type="ECO:0000256" key="1">
    <source>
        <dbReference type="SAM" id="MobiDB-lite"/>
    </source>
</evidence>
<evidence type="ECO:0000259" key="2">
    <source>
        <dbReference type="Pfam" id="PF04149"/>
    </source>
</evidence>
<dbReference type="RefSeq" id="WP_137813467.1">
    <property type="nucleotide sequence ID" value="NZ_BJFL01000007.1"/>
</dbReference>
<evidence type="ECO:0000313" key="3">
    <source>
        <dbReference type="EMBL" id="GDY30337.1"/>
    </source>
</evidence>
<dbReference type="EMBL" id="BJFL01000007">
    <property type="protein sequence ID" value="GDY30337.1"/>
    <property type="molecule type" value="Genomic_DNA"/>
</dbReference>
<sequence length="67" mass="7358">MTTRRPGRMAWRKSSRSGGPTKDCVEVAVGEASVGVRDSKNVTGPVLDFPRRNWNAFLAAAKADRLR</sequence>
<dbReference type="Pfam" id="PF04149">
    <property type="entry name" value="DUF397"/>
    <property type="match status" value="1"/>
</dbReference>
<organism evidence="3 4">
    <name type="scientific">Gandjariella thermophila</name>
    <dbReference type="NCBI Taxonomy" id="1931992"/>
    <lineage>
        <taxon>Bacteria</taxon>
        <taxon>Bacillati</taxon>
        <taxon>Actinomycetota</taxon>
        <taxon>Actinomycetes</taxon>
        <taxon>Pseudonocardiales</taxon>
        <taxon>Pseudonocardiaceae</taxon>
        <taxon>Gandjariella</taxon>
    </lineage>
</organism>
<accession>A0A4D4J8P6</accession>
<dbReference type="Proteomes" id="UP000298860">
    <property type="component" value="Unassembled WGS sequence"/>
</dbReference>
<reference evidence="4" key="1">
    <citation type="submission" date="2019-04" db="EMBL/GenBank/DDBJ databases">
        <title>Draft genome sequence of Pseudonocardiaceae bacterium SL3-2-4.</title>
        <authorList>
            <person name="Ningsih F."/>
            <person name="Yokota A."/>
            <person name="Sakai Y."/>
            <person name="Nanatani K."/>
            <person name="Yabe S."/>
            <person name="Oetari A."/>
            <person name="Sjamsuridzal W."/>
        </authorList>
    </citation>
    <scope>NUCLEOTIDE SEQUENCE [LARGE SCALE GENOMIC DNA]</scope>
    <source>
        <strain evidence="4">SL3-2-4</strain>
    </source>
</reference>